<keyword evidence="1" id="KW-0175">Coiled coil</keyword>
<dbReference type="RefSeq" id="XP_069231844.1">
    <property type="nucleotide sequence ID" value="XM_069371196.1"/>
</dbReference>
<feature type="region of interest" description="Disordered" evidence="2">
    <location>
        <begin position="91"/>
        <end position="143"/>
    </location>
</feature>
<feature type="compositionally biased region" description="Acidic residues" evidence="2">
    <location>
        <begin position="372"/>
        <end position="388"/>
    </location>
</feature>
<comment type="caution">
    <text evidence="3">The sequence shown here is derived from an EMBL/GenBank/DDBJ whole genome shotgun (WGS) entry which is preliminary data.</text>
</comment>
<reference evidence="3 4" key="1">
    <citation type="journal article" date="2020" name="Microbiol. Resour. Announc.">
        <title>Draft Genome Sequence of a Cladosporium Species Isolated from the Mesophotic Ascidian Didemnum maculosum.</title>
        <authorList>
            <person name="Gioti A."/>
            <person name="Siaperas R."/>
            <person name="Nikolaivits E."/>
            <person name="Le Goff G."/>
            <person name="Ouazzani J."/>
            <person name="Kotoulas G."/>
            <person name="Topakas E."/>
        </authorList>
    </citation>
    <scope>NUCLEOTIDE SEQUENCE [LARGE SCALE GENOMIC DNA]</scope>
    <source>
        <strain evidence="3 4">TM138-S3</strain>
    </source>
</reference>
<evidence type="ECO:0000256" key="2">
    <source>
        <dbReference type="SAM" id="MobiDB-lite"/>
    </source>
</evidence>
<feature type="region of interest" description="Disordered" evidence="2">
    <location>
        <begin position="30"/>
        <end position="56"/>
    </location>
</feature>
<accession>A0AB34KZZ9</accession>
<evidence type="ECO:0000313" key="4">
    <source>
        <dbReference type="Proteomes" id="UP000803884"/>
    </source>
</evidence>
<sequence length="519" mass="57637">MFFFTTRSNPSDQSKISPCLAAACDHGATYSRAPTKSSTFESEKVDTPPNTAGRLPVQHPILTTSAMAEVEAQPGQLLKQTLIANATLEASRRTAANSESEELLDPKTTDRRYWRDPHSGTQREIWRPGDGDGDIEHDHFERKGPVAPLDKRWRLYQLSPGPFTARINEPPSNVILDDRAVWEILNSNIPRAQLAKRWSHDFSGQANIRHRRPHRGRAAVKDEDAEAETDKYHSFKTSNSAKVPPYYFFGEKDFTPIFYQELPRAAEESEPIDDTPEKPKQHNQYTAPELLVRNGAQSASLTKGKYRPRVNTFLRRSPSPPWVKDRSRLFGGIGIGRGPVTAPVTPGGFDFSFASATAPIGAAAAKESMWVEQDDEPEQEEPEEDEDGEFSSIFDVTLSGGASGSGVDSSTPMAQAAMRKRRASPSHFFNRTKRPRQMGYIERLAAGISEQDAIAEANARFEEATQQANVENNNEDVNQLRSELEAANNAIIEKDDEIALLKAQVESMQAQMAPVAEDD</sequence>
<keyword evidence="4" id="KW-1185">Reference proteome</keyword>
<proteinExistence type="predicted"/>
<feature type="region of interest" description="Disordered" evidence="2">
    <location>
        <begin position="364"/>
        <end position="388"/>
    </location>
</feature>
<dbReference type="GeneID" id="96004034"/>
<evidence type="ECO:0000313" key="3">
    <source>
        <dbReference type="EMBL" id="KAL1588739.1"/>
    </source>
</evidence>
<name>A0AB34KZZ9_9PEZI</name>
<feature type="compositionally biased region" description="Basic residues" evidence="2">
    <location>
        <begin position="208"/>
        <end position="218"/>
    </location>
</feature>
<dbReference type="AlphaFoldDB" id="A0AB34KZZ9"/>
<gene>
    <name evidence="3" type="ORF">WHR41_02590</name>
</gene>
<feature type="region of interest" description="Disordered" evidence="2">
    <location>
        <begin position="266"/>
        <end position="285"/>
    </location>
</feature>
<feature type="compositionally biased region" description="Basic and acidic residues" evidence="2">
    <location>
        <begin position="104"/>
        <end position="118"/>
    </location>
</feature>
<organism evidence="3 4">
    <name type="scientific">Cladosporium halotolerans</name>
    <dbReference type="NCBI Taxonomy" id="1052096"/>
    <lineage>
        <taxon>Eukaryota</taxon>
        <taxon>Fungi</taxon>
        <taxon>Dikarya</taxon>
        <taxon>Ascomycota</taxon>
        <taxon>Pezizomycotina</taxon>
        <taxon>Dothideomycetes</taxon>
        <taxon>Dothideomycetidae</taxon>
        <taxon>Cladosporiales</taxon>
        <taxon>Cladosporiaceae</taxon>
        <taxon>Cladosporium</taxon>
    </lineage>
</organism>
<feature type="compositionally biased region" description="Basic and acidic residues" evidence="2">
    <location>
        <begin position="124"/>
        <end position="143"/>
    </location>
</feature>
<feature type="region of interest" description="Disordered" evidence="2">
    <location>
        <begin position="207"/>
        <end position="231"/>
    </location>
</feature>
<protein>
    <submittedName>
        <fullName evidence="3">Uncharacterized protein</fullName>
    </submittedName>
</protein>
<feature type="coiled-coil region" evidence="1">
    <location>
        <begin position="454"/>
        <end position="511"/>
    </location>
</feature>
<evidence type="ECO:0000256" key="1">
    <source>
        <dbReference type="SAM" id="Coils"/>
    </source>
</evidence>
<feature type="region of interest" description="Disordered" evidence="2">
    <location>
        <begin position="400"/>
        <end position="424"/>
    </location>
</feature>
<dbReference type="Proteomes" id="UP000803884">
    <property type="component" value="Unassembled WGS sequence"/>
</dbReference>
<dbReference type="EMBL" id="JAAQHG020000006">
    <property type="protein sequence ID" value="KAL1588739.1"/>
    <property type="molecule type" value="Genomic_DNA"/>
</dbReference>